<reference evidence="2 3" key="1">
    <citation type="submission" date="2017-09" db="EMBL/GenBank/DDBJ databases">
        <title>Bloom of a denitrifying methanotroph, Candidatus Methylomirabilis limnetica, in a deep stratified lake.</title>
        <authorList>
            <person name="Graf J.S."/>
            <person name="Marchant H.K."/>
            <person name="Tienken D."/>
            <person name="Hach P.F."/>
            <person name="Brand A."/>
            <person name="Schubert C.J."/>
            <person name="Kuypers M.M."/>
            <person name="Milucka J."/>
        </authorList>
    </citation>
    <scope>NUCLEOTIDE SEQUENCE [LARGE SCALE GENOMIC DNA]</scope>
    <source>
        <strain evidence="2 3">Zug</strain>
    </source>
</reference>
<keyword evidence="3" id="KW-1185">Reference proteome</keyword>
<dbReference type="AlphaFoldDB" id="A0A2T4TXL3"/>
<accession>A0A2T4TXL3</accession>
<comment type="caution">
    <text evidence="2">The sequence shown here is derived from an EMBL/GenBank/DDBJ whole genome shotgun (WGS) entry which is preliminary data.</text>
</comment>
<evidence type="ECO:0008006" key="4">
    <source>
        <dbReference type="Google" id="ProtNLM"/>
    </source>
</evidence>
<name>A0A2T4TXL3_9BACT</name>
<organism evidence="2 3">
    <name type="scientific">Candidatus Methylomirabilis limnetica</name>
    <dbReference type="NCBI Taxonomy" id="2033718"/>
    <lineage>
        <taxon>Bacteria</taxon>
        <taxon>Candidatus Methylomirabilota</taxon>
        <taxon>Candidatus Methylomirabilia</taxon>
        <taxon>Candidatus Methylomirabilales</taxon>
        <taxon>Candidatus Methylomirabilaceae</taxon>
        <taxon>Candidatus Methylomirabilis</taxon>
    </lineage>
</organism>
<protein>
    <recommendedName>
        <fullName evidence="4">Lipoprotein</fullName>
    </recommendedName>
</protein>
<evidence type="ECO:0000256" key="1">
    <source>
        <dbReference type="SAM" id="SignalP"/>
    </source>
</evidence>
<evidence type="ECO:0000313" key="2">
    <source>
        <dbReference type="EMBL" id="PTL35861.1"/>
    </source>
</evidence>
<sequence>MKGANMRKHIWSAIGVAMLLSACATVSQTGRTESDLQATLARLQAHREQGRTGSVWGFLYLREPGVPTPLKDRAVTLLPLTPGLETTIHRVRQTYRDGGYAILPFQTLDQLKQALDSYRTQLKDAGRGDLIRQTRTDTADDPKFEFSAVPEGRWLLLAELPSPPSLAVWIVPVTVTAGAATKQSLNDQTVIEGLIQ</sequence>
<dbReference type="Proteomes" id="UP000241436">
    <property type="component" value="Unassembled WGS sequence"/>
</dbReference>
<dbReference type="PROSITE" id="PS51257">
    <property type="entry name" value="PROKAR_LIPOPROTEIN"/>
    <property type="match status" value="1"/>
</dbReference>
<reference evidence="3" key="2">
    <citation type="journal article" date="2018" name="Environ. Microbiol.">
        <title>Bloom of a denitrifying methanotroph, 'Candidatus Methylomirabilis limnetica', in a deep stratified lake.</title>
        <authorList>
            <person name="Graf J.S."/>
            <person name="Mayr M.J."/>
            <person name="Marchant H.K."/>
            <person name="Tienken D."/>
            <person name="Hach P.F."/>
            <person name="Brand A."/>
            <person name="Schubert C.J."/>
            <person name="Kuypers M.M."/>
            <person name="Milucka J."/>
        </authorList>
    </citation>
    <scope>NUCLEOTIDE SEQUENCE [LARGE SCALE GENOMIC DNA]</scope>
    <source>
        <strain evidence="3">Zug</strain>
    </source>
</reference>
<keyword evidence="1" id="KW-0732">Signal</keyword>
<feature type="signal peptide" evidence="1">
    <location>
        <begin position="1"/>
        <end position="24"/>
    </location>
</feature>
<gene>
    <name evidence="2" type="ORF">CLG94_08910</name>
</gene>
<feature type="chain" id="PRO_5015587919" description="Lipoprotein" evidence="1">
    <location>
        <begin position="25"/>
        <end position="196"/>
    </location>
</feature>
<evidence type="ECO:0000313" key="3">
    <source>
        <dbReference type="Proteomes" id="UP000241436"/>
    </source>
</evidence>
<dbReference type="EMBL" id="NVQC01000022">
    <property type="protein sequence ID" value="PTL35861.1"/>
    <property type="molecule type" value="Genomic_DNA"/>
</dbReference>
<proteinExistence type="predicted"/>